<name>A0ACC2M102_PERAE</name>
<accession>A0ACC2M102</accession>
<evidence type="ECO:0000313" key="1">
    <source>
        <dbReference type="EMBL" id="KAJ8639323.1"/>
    </source>
</evidence>
<organism evidence="1 2">
    <name type="scientific">Persea americana</name>
    <name type="common">Avocado</name>
    <dbReference type="NCBI Taxonomy" id="3435"/>
    <lineage>
        <taxon>Eukaryota</taxon>
        <taxon>Viridiplantae</taxon>
        <taxon>Streptophyta</taxon>
        <taxon>Embryophyta</taxon>
        <taxon>Tracheophyta</taxon>
        <taxon>Spermatophyta</taxon>
        <taxon>Magnoliopsida</taxon>
        <taxon>Magnoliidae</taxon>
        <taxon>Laurales</taxon>
        <taxon>Lauraceae</taxon>
        <taxon>Persea</taxon>
    </lineage>
</organism>
<proteinExistence type="predicted"/>
<reference evidence="1 2" key="1">
    <citation type="journal article" date="2022" name="Hortic Res">
        <title>A haplotype resolved chromosomal level avocado genome allows analysis of novel avocado genes.</title>
        <authorList>
            <person name="Nath O."/>
            <person name="Fletcher S.J."/>
            <person name="Hayward A."/>
            <person name="Shaw L.M."/>
            <person name="Masouleh A.K."/>
            <person name="Furtado A."/>
            <person name="Henry R.J."/>
            <person name="Mitter N."/>
        </authorList>
    </citation>
    <scope>NUCLEOTIDE SEQUENCE [LARGE SCALE GENOMIC DNA]</scope>
    <source>
        <strain evidence="2">cv. Hass</strain>
    </source>
</reference>
<sequence>MVKWMEEKWRMITIGITLSSMYLDKRLEGDENYSINLYKPDNAAAYMKWLDVKPTGSVVYVSFGSMAELSKERMEELAWGIKRSNK</sequence>
<dbReference type="Proteomes" id="UP001234297">
    <property type="component" value="Chromosome 5"/>
</dbReference>
<gene>
    <name evidence="1" type="ORF">MRB53_016017</name>
</gene>
<comment type="caution">
    <text evidence="1">The sequence shown here is derived from an EMBL/GenBank/DDBJ whole genome shotgun (WGS) entry which is preliminary data.</text>
</comment>
<evidence type="ECO:0000313" key="2">
    <source>
        <dbReference type="Proteomes" id="UP001234297"/>
    </source>
</evidence>
<dbReference type="EMBL" id="CM056813">
    <property type="protein sequence ID" value="KAJ8639323.1"/>
    <property type="molecule type" value="Genomic_DNA"/>
</dbReference>
<keyword evidence="2" id="KW-1185">Reference proteome</keyword>
<protein>
    <submittedName>
        <fullName evidence="1">Uncharacterized protein</fullName>
    </submittedName>
</protein>